<feature type="transmembrane region" description="Helical" evidence="7">
    <location>
        <begin position="360"/>
        <end position="381"/>
    </location>
</feature>
<sequence>MFEDLLNALKNFGQNRVRTFLSLLGIIIGVGSVIIITTLGYSATQSVTSTFGDSGLDQLQISEGFMSRQGQSAYDLSFDEDFREDLWDNIDGLDTIYYVNNVSSTLRLTEGSEASVTVSGIEHNYLESAGAELMEGEWFSVSDDYMGAQKIILGYDTADSLFPNGDGLGQKIIVDTGEYTYGFTVAGILEDKDSGMVDTSEAAYFPRGFYIKKINANPEADSILVQVLDQNETSDTEDEITDWVESFSGEEDLVSVRSMASMLEKVDETLSTISLLLASVAGISLLVGGIGIMNIMIVTVTERRKEIGIRKALGATPSAIKSQFLVEAAAITIIGGTIGIIVGIIISVIATYIMNWSFNIQWSAVLFSFAFSALVGLFFGYNPAARAARLDPVDALASE</sequence>
<dbReference type="InterPro" id="IPR050250">
    <property type="entry name" value="Macrolide_Exporter_MacB"/>
</dbReference>
<dbReference type="GO" id="GO:0005886">
    <property type="term" value="C:plasma membrane"/>
    <property type="evidence" value="ECO:0007669"/>
    <property type="project" value="UniProtKB-SubCell"/>
</dbReference>
<evidence type="ECO:0000256" key="6">
    <source>
        <dbReference type="ARBA" id="ARBA00038076"/>
    </source>
</evidence>
<dbReference type="GO" id="GO:0022857">
    <property type="term" value="F:transmembrane transporter activity"/>
    <property type="evidence" value="ECO:0007669"/>
    <property type="project" value="TreeGrafter"/>
</dbReference>
<dbReference type="AlphaFoldDB" id="A0AAJ1II20"/>
<dbReference type="Pfam" id="PF12704">
    <property type="entry name" value="MacB_PCD"/>
    <property type="match status" value="1"/>
</dbReference>
<organism evidence="10 11">
    <name type="scientific">Candidatus Thalassospirochaeta sargassi</name>
    <dbReference type="NCBI Taxonomy" id="3119039"/>
    <lineage>
        <taxon>Bacteria</taxon>
        <taxon>Pseudomonadati</taxon>
        <taxon>Spirochaetota</taxon>
        <taxon>Spirochaetia</taxon>
        <taxon>Spirochaetales</taxon>
        <taxon>Spirochaetaceae</taxon>
        <taxon>Candidatus Thalassospirochaeta</taxon>
    </lineage>
</organism>
<feature type="transmembrane region" description="Helical" evidence="7">
    <location>
        <begin position="275"/>
        <end position="301"/>
    </location>
</feature>
<dbReference type="InterPro" id="IPR003838">
    <property type="entry name" value="ABC3_permease_C"/>
</dbReference>
<evidence type="ECO:0000259" key="9">
    <source>
        <dbReference type="Pfam" id="PF12704"/>
    </source>
</evidence>
<reference evidence="10 11" key="1">
    <citation type="submission" date="2022-12" db="EMBL/GenBank/DDBJ databases">
        <title>Metagenome assembled genome from gulf of manar.</title>
        <authorList>
            <person name="Kohli P."/>
            <person name="Pk S."/>
            <person name="Venkata Ramana C."/>
            <person name="Sasikala C."/>
        </authorList>
    </citation>
    <scope>NUCLEOTIDE SEQUENCE [LARGE SCALE GENOMIC DNA]</scope>
    <source>
        <strain evidence="10">JB008</strain>
    </source>
</reference>
<evidence type="ECO:0000256" key="5">
    <source>
        <dbReference type="ARBA" id="ARBA00023136"/>
    </source>
</evidence>
<dbReference type="PANTHER" id="PTHR30572:SF4">
    <property type="entry name" value="ABC TRANSPORTER PERMEASE YTRF"/>
    <property type="match status" value="1"/>
</dbReference>
<comment type="caution">
    <text evidence="10">The sequence shown here is derived from an EMBL/GenBank/DDBJ whole genome shotgun (WGS) entry which is preliminary data.</text>
</comment>
<dbReference type="Pfam" id="PF02687">
    <property type="entry name" value="FtsX"/>
    <property type="match status" value="1"/>
</dbReference>
<comment type="similarity">
    <text evidence="6">Belongs to the ABC-4 integral membrane protein family.</text>
</comment>
<gene>
    <name evidence="10" type="ORF">PQJ61_17210</name>
</gene>
<evidence type="ECO:0000256" key="4">
    <source>
        <dbReference type="ARBA" id="ARBA00022989"/>
    </source>
</evidence>
<feature type="domain" description="MacB-like periplasmic core" evidence="9">
    <location>
        <begin position="19"/>
        <end position="242"/>
    </location>
</feature>
<keyword evidence="5 7" id="KW-0472">Membrane</keyword>
<evidence type="ECO:0000313" key="11">
    <source>
        <dbReference type="Proteomes" id="UP001221217"/>
    </source>
</evidence>
<keyword evidence="2" id="KW-1003">Cell membrane</keyword>
<name>A0AAJ1II20_9SPIO</name>
<dbReference type="PANTHER" id="PTHR30572">
    <property type="entry name" value="MEMBRANE COMPONENT OF TRANSPORTER-RELATED"/>
    <property type="match status" value="1"/>
</dbReference>
<dbReference type="EMBL" id="JAQQAL010000049">
    <property type="protein sequence ID" value="MDC7228504.1"/>
    <property type="molecule type" value="Genomic_DNA"/>
</dbReference>
<dbReference type="InterPro" id="IPR025857">
    <property type="entry name" value="MacB_PCD"/>
</dbReference>
<feature type="transmembrane region" description="Helical" evidence="7">
    <location>
        <begin position="328"/>
        <end position="354"/>
    </location>
</feature>
<evidence type="ECO:0000313" key="10">
    <source>
        <dbReference type="EMBL" id="MDC7228504.1"/>
    </source>
</evidence>
<evidence type="ECO:0000256" key="7">
    <source>
        <dbReference type="SAM" id="Phobius"/>
    </source>
</evidence>
<evidence type="ECO:0000256" key="2">
    <source>
        <dbReference type="ARBA" id="ARBA00022475"/>
    </source>
</evidence>
<dbReference type="Proteomes" id="UP001221217">
    <property type="component" value="Unassembled WGS sequence"/>
</dbReference>
<comment type="subcellular location">
    <subcellularLocation>
        <location evidence="1">Cell membrane</location>
        <topology evidence="1">Multi-pass membrane protein</topology>
    </subcellularLocation>
</comment>
<feature type="domain" description="ABC3 transporter permease C-terminal" evidence="8">
    <location>
        <begin position="279"/>
        <end position="392"/>
    </location>
</feature>
<evidence type="ECO:0000256" key="1">
    <source>
        <dbReference type="ARBA" id="ARBA00004651"/>
    </source>
</evidence>
<keyword evidence="4 7" id="KW-1133">Transmembrane helix</keyword>
<accession>A0AAJ1II20</accession>
<proteinExistence type="inferred from homology"/>
<evidence type="ECO:0000259" key="8">
    <source>
        <dbReference type="Pfam" id="PF02687"/>
    </source>
</evidence>
<evidence type="ECO:0000256" key="3">
    <source>
        <dbReference type="ARBA" id="ARBA00022692"/>
    </source>
</evidence>
<protein>
    <submittedName>
        <fullName evidence="10">ABC transporter permease</fullName>
    </submittedName>
</protein>
<feature type="transmembrane region" description="Helical" evidence="7">
    <location>
        <begin position="20"/>
        <end position="41"/>
    </location>
</feature>
<keyword evidence="3 7" id="KW-0812">Transmembrane</keyword>